<dbReference type="RefSeq" id="WP_377390261.1">
    <property type="nucleotide sequence ID" value="NZ_JBHUIX010000011.1"/>
</dbReference>
<evidence type="ECO:0000256" key="5">
    <source>
        <dbReference type="ARBA" id="ARBA00022618"/>
    </source>
</evidence>
<evidence type="ECO:0000256" key="3">
    <source>
        <dbReference type="ARBA" id="ARBA00022475"/>
    </source>
</evidence>
<comment type="similarity">
    <text evidence="2 10">Belongs to the ExbB/TolQ family.</text>
</comment>
<dbReference type="PANTHER" id="PTHR30625">
    <property type="entry name" value="PROTEIN TOLQ"/>
    <property type="match status" value="1"/>
</dbReference>
<keyword evidence="5 10" id="KW-0132">Cell division</keyword>
<feature type="transmembrane region" description="Helical" evidence="10">
    <location>
        <begin position="20"/>
        <end position="43"/>
    </location>
</feature>
<gene>
    <name evidence="10 12" type="primary">tolQ</name>
    <name evidence="12" type="ORF">ACFSM0_10995</name>
</gene>
<dbReference type="NCBIfam" id="TIGR02796">
    <property type="entry name" value="tolQ"/>
    <property type="match status" value="1"/>
</dbReference>
<dbReference type="InterPro" id="IPR014163">
    <property type="entry name" value="Tol-Pal_TolQ"/>
</dbReference>
<comment type="function">
    <text evidence="10">Part of the Tol-Pal system, which plays a role in outer membrane invagination during cell division and is important for maintaining outer membrane integrity.</text>
</comment>
<evidence type="ECO:0000256" key="4">
    <source>
        <dbReference type="ARBA" id="ARBA00022519"/>
    </source>
</evidence>
<evidence type="ECO:0000256" key="2">
    <source>
        <dbReference type="ARBA" id="ARBA00010442"/>
    </source>
</evidence>
<dbReference type="EMBL" id="JBHUIX010000011">
    <property type="protein sequence ID" value="MFD2174621.1"/>
    <property type="molecule type" value="Genomic_DNA"/>
</dbReference>
<dbReference type="InterPro" id="IPR002898">
    <property type="entry name" value="MotA_ExbB_proton_chnl"/>
</dbReference>
<evidence type="ECO:0000256" key="10">
    <source>
        <dbReference type="HAMAP-Rule" id="MF_02202"/>
    </source>
</evidence>
<keyword evidence="9 10" id="KW-0131">Cell cycle</keyword>
<reference evidence="13" key="1">
    <citation type="journal article" date="2019" name="Int. J. Syst. Evol. Microbiol.">
        <title>The Global Catalogue of Microorganisms (GCM) 10K type strain sequencing project: providing services to taxonomists for standard genome sequencing and annotation.</title>
        <authorList>
            <consortium name="The Broad Institute Genomics Platform"/>
            <consortium name="The Broad Institute Genome Sequencing Center for Infectious Disease"/>
            <person name="Wu L."/>
            <person name="Ma J."/>
        </authorList>
    </citation>
    <scope>NUCLEOTIDE SEQUENCE [LARGE SCALE GENOMIC DNA]</scope>
    <source>
        <strain evidence="13">CCUG 55131</strain>
    </source>
</reference>
<protein>
    <recommendedName>
        <fullName evidence="10">Tol-Pal system protein TolQ</fullName>
    </recommendedName>
</protein>
<evidence type="ECO:0000313" key="13">
    <source>
        <dbReference type="Proteomes" id="UP001597413"/>
    </source>
</evidence>
<feature type="transmembrane region" description="Helical" evidence="10">
    <location>
        <begin position="177"/>
        <end position="200"/>
    </location>
</feature>
<keyword evidence="6 10" id="KW-0812">Transmembrane</keyword>
<name>A0ABW5A9S7_9RHOB</name>
<evidence type="ECO:0000259" key="11">
    <source>
        <dbReference type="Pfam" id="PF01618"/>
    </source>
</evidence>
<keyword evidence="8 10" id="KW-0472">Membrane</keyword>
<sequence>MDQQTLAMAQEMDFSLLALFVRASLTVKLVMIVLIMASFWSWATIFRKYISFRAARLEADAFDRAFWSGEPLDELFDQIGPAPDGASQRIFAAGMLEWRRSHRHDGELIAGAQARIERSMDVAIAKEGEALNSGLSFLATVGSTAPFIGLFGTVWGIKVAFEEIAISQNTSLAVVAPGISEALVATAIGLIAAIPAVVAYNKLSSDADKITSGYEAFADEFSTILSRQLDA</sequence>
<evidence type="ECO:0000256" key="6">
    <source>
        <dbReference type="ARBA" id="ARBA00022692"/>
    </source>
</evidence>
<evidence type="ECO:0000313" key="12">
    <source>
        <dbReference type="EMBL" id="MFD2174621.1"/>
    </source>
</evidence>
<proteinExistence type="inferred from homology"/>
<dbReference type="InterPro" id="IPR050790">
    <property type="entry name" value="ExbB/TolQ_transport"/>
</dbReference>
<dbReference type="HAMAP" id="MF_02202">
    <property type="entry name" value="TolQ"/>
    <property type="match status" value="1"/>
</dbReference>
<feature type="transmembrane region" description="Helical" evidence="10">
    <location>
        <begin position="135"/>
        <end position="157"/>
    </location>
</feature>
<accession>A0ABW5A9S7</accession>
<keyword evidence="13" id="KW-1185">Reference proteome</keyword>
<evidence type="ECO:0000256" key="8">
    <source>
        <dbReference type="ARBA" id="ARBA00023136"/>
    </source>
</evidence>
<comment type="caution">
    <text evidence="12">The sequence shown here is derived from an EMBL/GenBank/DDBJ whole genome shotgun (WGS) entry which is preliminary data.</text>
</comment>
<evidence type="ECO:0000256" key="7">
    <source>
        <dbReference type="ARBA" id="ARBA00022989"/>
    </source>
</evidence>
<keyword evidence="4 10" id="KW-0997">Cell inner membrane</keyword>
<feature type="domain" description="MotA/TolQ/ExbB proton channel" evidence="11">
    <location>
        <begin position="89"/>
        <end position="215"/>
    </location>
</feature>
<keyword evidence="7 10" id="KW-1133">Transmembrane helix</keyword>
<dbReference type="Pfam" id="PF01618">
    <property type="entry name" value="MotA_ExbB"/>
    <property type="match status" value="1"/>
</dbReference>
<evidence type="ECO:0000256" key="9">
    <source>
        <dbReference type="ARBA" id="ARBA00023306"/>
    </source>
</evidence>
<dbReference type="PANTHER" id="PTHR30625:SF3">
    <property type="entry name" value="TOL-PAL SYSTEM PROTEIN TOLQ"/>
    <property type="match status" value="1"/>
</dbReference>
<dbReference type="Proteomes" id="UP001597413">
    <property type="component" value="Unassembled WGS sequence"/>
</dbReference>
<comment type="subunit">
    <text evidence="10">The Tol-Pal system is composed of five core proteins: the inner membrane proteins TolA, TolQ and TolR, the periplasmic protein TolB and the outer membrane protein Pal. They form a network linking the inner and outer membranes and the peptidoglycan layer.</text>
</comment>
<evidence type="ECO:0000256" key="1">
    <source>
        <dbReference type="ARBA" id="ARBA00004651"/>
    </source>
</evidence>
<organism evidence="12 13">
    <name type="scientific">Rhodobacter lacus</name>
    <dbReference type="NCBI Taxonomy" id="1641972"/>
    <lineage>
        <taxon>Bacteria</taxon>
        <taxon>Pseudomonadati</taxon>
        <taxon>Pseudomonadota</taxon>
        <taxon>Alphaproteobacteria</taxon>
        <taxon>Rhodobacterales</taxon>
        <taxon>Rhodobacter group</taxon>
        <taxon>Rhodobacter</taxon>
    </lineage>
</organism>
<comment type="subcellular location">
    <subcellularLocation>
        <location evidence="10">Cell inner membrane</location>
        <topology evidence="10">Multi-pass membrane protein</topology>
    </subcellularLocation>
    <subcellularLocation>
        <location evidence="1">Cell membrane</location>
        <topology evidence="1">Multi-pass membrane protein</topology>
    </subcellularLocation>
</comment>
<keyword evidence="3 10" id="KW-1003">Cell membrane</keyword>